<evidence type="ECO:0000256" key="13">
    <source>
        <dbReference type="ARBA" id="ARBA00023237"/>
    </source>
</evidence>
<keyword evidence="18" id="KW-1185">Reference proteome</keyword>
<dbReference type="InterPro" id="IPR054765">
    <property type="entry name" value="SLBB_dom"/>
</dbReference>
<keyword evidence="10" id="KW-0626">Porin</keyword>
<evidence type="ECO:0000259" key="15">
    <source>
        <dbReference type="Pfam" id="PF02563"/>
    </source>
</evidence>
<comment type="caution">
    <text evidence="17">The sequence shown here is derived from an EMBL/GenBank/DDBJ whole genome shotgun (WGS) entry which is preliminary data.</text>
</comment>
<reference evidence="18" key="1">
    <citation type="journal article" date="2019" name="Int. J. Syst. Evol. Microbiol.">
        <title>The Global Catalogue of Microorganisms (GCM) 10K type strain sequencing project: providing services to taxonomists for standard genome sequencing and annotation.</title>
        <authorList>
            <consortium name="The Broad Institute Genomics Platform"/>
            <consortium name="The Broad Institute Genome Sequencing Center for Infectious Disease"/>
            <person name="Wu L."/>
            <person name="Ma J."/>
        </authorList>
    </citation>
    <scope>NUCLEOTIDE SEQUENCE [LARGE SCALE GENOMIC DNA]</scope>
    <source>
        <strain evidence="18">CCUG 61485</strain>
    </source>
</reference>
<dbReference type="Pfam" id="PF02563">
    <property type="entry name" value="Poly_export"/>
    <property type="match status" value="1"/>
</dbReference>
<accession>A0ABW3Y4X7</accession>
<gene>
    <name evidence="17" type="ORF">ACFQ39_12815</name>
</gene>
<sequence length="263" mass="29810">MKMRKVLLLFIAIIFFSSCVPKKELVYFQGEPTTKDSIYKLQNEPYRLQVHDMLYIDIKSSDPQLVALFKNTESQSVQTQITPEILYFKSYSVDRNGNIRIPYIGELNVLGYTEKEVLDKIQKEFENFFKNSDDIFITVKLAGLRFTVLGEVVNPGTVVAFQNQVNIIEALAQAGDIPITGNRKNVTVFRKNLNGTNRLVVDLTRIDSFDAQNFFIQPNDIVYVEPLKQKSWGTGATGAQTLTTIISLLSLVTTTILLIQNIN</sequence>
<dbReference type="InterPro" id="IPR003715">
    <property type="entry name" value="Poly_export_N"/>
</dbReference>
<evidence type="ECO:0000256" key="6">
    <source>
        <dbReference type="ARBA" id="ARBA00022692"/>
    </source>
</evidence>
<evidence type="ECO:0000256" key="2">
    <source>
        <dbReference type="ARBA" id="ARBA00009450"/>
    </source>
</evidence>
<keyword evidence="7" id="KW-0732">Signal</keyword>
<evidence type="ECO:0000256" key="5">
    <source>
        <dbReference type="ARBA" id="ARBA00022597"/>
    </source>
</evidence>
<keyword evidence="12" id="KW-0564">Palmitate</keyword>
<dbReference type="Gene3D" id="3.30.1950.10">
    <property type="entry name" value="wza like domain"/>
    <property type="match status" value="1"/>
</dbReference>
<evidence type="ECO:0000259" key="16">
    <source>
        <dbReference type="Pfam" id="PF22461"/>
    </source>
</evidence>
<dbReference type="PROSITE" id="PS51257">
    <property type="entry name" value="PROKAR_LIPOPROTEIN"/>
    <property type="match status" value="1"/>
</dbReference>
<evidence type="ECO:0000256" key="4">
    <source>
        <dbReference type="ARBA" id="ARBA00022452"/>
    </source>
</evidence>
<evidence type="ECO:0000313" key="18">
    <source>
        <dbReference type="Proteomes" id="UP001597201"/>
    </source>
</evidence>
<keyword evidence="4" id="KW-1134">Transmembrane beta strand</keyword>
<name>A0ABW3Y4X7_9FLAO</name>
<dbReference type="PANTHER" id="PTHR33619:SF3">
    <property type="entry name" value="POLYSACCHARIDE EXPORT PROTEIN GFCE-RELATED"/>
    <property type="match status" value="1"/>
</dbReference>
<evidence type="ECO:0000256" key="11">
    <source>
        <dbReference type="ARBA" id="ARBA00023136"/>
    </source>
</evidence>
<evidence type="ECO:0000256" key="7">
    <source>
        <dbReference type="ARBA" id="ARBA00022729"/>
    </source>
</evidence>
<keyword evidence="13" id="KW-0998">Cell outer membrane</keyword>
<keyword evidence="5" id="KW-0762">Sugar transport</keyword>
<keyword evidence="9" id="KW-0406">Ion transport</keyword>
<dbReference type="InterPro" id="IPR049712">
    <property type="entry name" value="Poly_export"/>
</dbReference>
<protein>
    <submittedName>
        <fullName evidence="17">Polysaccharide biosynthesis/export family protein</fullName>
    </submittedName>
</protein>
<dbReference type="Proteomes" id="UP001597201">
    <property type="component" value="Unassembled WGS sequence"/>
</dbReference>
<evidence type="ECO:0000256" key="9">
    <source>
        <dbReference type="ARBA" id="ARBA00023065"/>
    </source>
</evidence>
<evidence type="ECO:0000256" key="1">
    <source>
        <dbReference type="ARBA" id="ARBA00004571"/>
    </source>
</evidence>
<organism evidence="17 18">
    <name type="scientific">Namhaeicola litoreus</name>
    <dbReference type="NCBI Taxonomy" id="1052145"/>
    <lineage>
        <taxon>Bacteria</taxon>
        <taxon>Pseudomonadati</taxon>
        <taxon>Bacteroidota</taxon>
        <taxon>Flavobacteriia</taxon>
        <taxon>Flavobacteriales</taxon>
        <taxon>Flavobacteriaceae</taxon>
        <taxon>Namhaeicola</taxon>
    </lineage>
</organism>
<evidence type="ECO:0000313" key="17">
    <source>
        <dbReference type="EMBL" id="MFD1316500.1"/>
    </source>
</evidence>
<dbReference type="Gene3D" id="3.10.560.10">
    <property type="entry name" value="Outer membrane lipoprotein wza domain like"/>
    <property type="match status" value="1"/>
</dbReference>
<dbReference type="EMBL" id="JBHTMY010000003">
    <property type="protein sequence ID" value="MFD1316500.1"/>
    <property type="molecule type" value="Genomic_DNA"/>
</dbReference>
<proteinExistence type="inferred from homology"/>
<keyword evidence="11" id="KW-0472">Membrane</keyword>
<dbReference type="Pfam" id="PF22461">
    <property type="entry name" value="SLBB_2"/>
    <property type="match status" value="1"/>
</dbReference>
<feature type="domain" description="SLBB" evidence="16">
    <location>
        <begin position="145"/>
        <end position="224"/>
    </location>
</feature>
<comment type="subcellular location">
    <subcellularLocation>
        <location evidence="1">Cell outer membrane</location>
        <topology evidence="1">Multi-pass membrane protein</topology>
    </subcellularLocation>
</comment>
<evidence type="ECO:0000256" key="12">
    <source>
        <dbReference type="ARBA" id="ARBA00023139"/>
    </source>
</evidence>
<keyword evidence="8" id="KW-0625">Polysaccharide transport</keyword>
<comment type="similarity">
    <text evidence="2">Belongs to the BexD/CtrA/VexA family.</text>
</comment>
<keyword evidence="3" id="KW-0813">Transport</keyword>
<feature type="domain" description="Polysaccharide export protein N-terminal" evidence="15">
    <location>
        <begin position="42"/>
        <end position="131"/>
    </location>
</feature>
<evidence type="ECO:0000256" key="3">
    <source>
        <dbReference type="ARBA" id="ARBA00022448"/>
    </source>
</evidence>
<evidence type="ECO:0000256" key="10">
    <source>
        <dbReference type="ARBA" id="ARBA00023114"/>
    </source>
</evidence>
<evidence type="ECO:0000256" key="8">
    <source>
        <dbReference type="ARBA" id="ARBA00023047"/>
    </source>
</evidence>
<keyword evidence="14" id="KW-0449">Lipoprotein</keyword>
<dbReference type="PANTHER" id="PTHR33619">
    <property type="entry name" value="POLYSACCHARIDE EXPORT PROTEIN GFCE-RELATED"/>
    <property type="match status" value="1"/>
</dbReference>
<keyword evidence="6" id="KW-0812">Transmembrane</keyword>
<evidence type="ECO:0000256" key="14">
    <source>
        <dbReference type="ARBA" id="ARBA00023288"/>
    </source>
</evidence>